<dbReference type="InterPro" id="IPR019468">
    <property type="entry name" value="AdenyloSucc_lyase_C"/>
</dbReference>
<evidence type="ECO:0000313" key="8">
    <source>
        <dbReference type="Proteomes" id="UP000183190"/>
    </source>
</evidence>
<dbReference type="CDD" id="cd03302">
    <property type="entry name" value="Adenylsuccinate_lyase_2"/>
    <property type="match status" value="1"/>
</dbReference>
<dbReference type="UniPathway" id="UPA00075">
    <property type="reaction ID" value="UER00336"/>
</dbReference>
<dbReference type="Gene3D" id="1.20.200.10">
    <property type="entry name" value="Fumarase/aspartase (Central domain)"/>
    <property type="match status" value="1"/>
</dbReference>
<accession>A0A1H6JE39</accession>
<comment type="catalytic activity">
    <reaction evidence="5">
        <text>N(6)-(1,2-dicarboxyethyl)-AMP = fumarate + AMP</text>
        <dbReference type="Rhea" id="RHEA:16853"/>
        <dbReference type="ChEBI" id="CHEBI:29806"/>
        <dbReference type="ChEBI" id="CHEBI:57567"/>
        <dbReference type="ChEBI" id="CHEBI:456215"/>
        <dbReference type="EC" id="4.3.2.2"/>
    </reaction>
</comment>
<dbReference type="InterPro" id="IPR020557">
    <property type="entry name" value="Fumarate_lyase_CS"/>
</dbReference>
<dbReference type="InterPro" id="IPR022761">
    <property type="entry name" value="Fumarate_lyase_N"/>
</dbReference>
<reference evidence="7 8" key="1">
    <citation type="submission" date="2016-10" db="EMBL/GenBank/DDBJ databases">
        <authorList>
            <person name="de Groot N.N."/>
        </authorList>
    </citation>
    <scope>NUCLEOTIDE SEQUENCE [LARGE SCALE GENOMIC DNA]</scope>
    <source>
        <strain evidence="7 8">YAD2003</strain>
    </source>
</reference>
<dbReference type="GO" id="GO:0070626">
    <property type="term" value="F:(S)-2-(5-amino-1-(5-phospho-D-ribosyl)imidazole-4-carboxamido) succinate lyase (fumarate-forming) activity"/>
    <property type="evidence" value="ECO:0007669"/>
    <property type="project" value="TreeGrafter"/>
</dbReference>
<evidence type="ECO:0000256" key="1">
    <source>
        <dbReference type="ARBA" id="ARBA00022605"/>
    </source>
</evidence>
<evidence type="ECO:0000256" key="3">
    <source>
        <dbReference type="ARBA" id="ARBA00023239"/>
    </source>
</evidence>
<evidence type="ECO:0000256" key="2">
    <source>
        <dbReference type="ARBA" id="ARBA00022755"/>
    </source>
</evidence>
<sequence>MSGNINSYESPFCTRYASEEMQYIFSADKKFTTWRKLWVALARAEMKLGLPVTEAQVKQLEEHINDVDYEMAAEREKITRHDVMAHVFTYGQACPDAAGIIHLGATSCYVGDNTDVIIMRDALKIVRRKLINVMNNLAKFADEYKNLPCLAYTHLQPAQLTTVGKRATLWLNELLMDFQDLEYRMSTLKLLGSKGTTGTQASFMELFEGDTDKIKKLEQMIAEEMGFDAVVPVSGQTYSRKVDSKVLELLSDIAQTASKFSNDMRILQSFKEMEEPREKKQIGSSAMAYKRNPMRCERITSLARYVMIDSLNPAFTAGTQWFERTLDDSANKRISVAEAFLGVDAILNIMMNVTNGIVVYPEMIRRRVMAELPFMASENIMMDAVKKGGNRQELHDRIMDYSMEAGTNVKVRGLDNNLCELIEADPMFMVTKEELDAVLKPENYTGRSSQQVDEFLAECIKPILDANKDILGESFEMKN</sequence>
<dbReference type="RefSeq" id="WP_074716039.1">
    <property type="nucleotide sequence ID" value="NZ_FNWV01000004.1"/>
</dbReference>
<dbReference type="PANTHER" id="PTHR43172:SF1">
    <property type="entry name" value="ADENYLOSUCCINATE LYASE"/>
    <property type="match status" value="1"/>
</dbReference>
<dbReference type="UniPathway" id="UPA00074">
    <property type="reaction ID" value="UER00132"/>
</dbReference>
<dbReference type="EC" id="4.3.2.2" evidence="4 5"/>
<comment type="catalytic activity">
    <reaction evidence="5">
        <text>(2S)-2-[5-amino-1-(5-phospho-beta-D-ribosyl)imidazole-4-carboxamido]succinate = 5-amino-1-(5-phospho-beta-D-ribosyl)imidazole-4-carboxamide + fumarate</text>
        <dbReference type="Rhea" id="RHEA:23920"/>
        <dbReference type="ChEBI" id="CHEBI:29806"/>
        <dbReference type="ChEBI" id="CHEBI:58443"/>
        <dbReference type="ChEBI" id="CHEBI:58475"/>
        <dbReference type="EC" id="4.3.2.2"/>
    </reaction>
</comment>
<dbReference type="SMART" id="SM00998">
    <property type="entry name" value="ADSL_C"/>
    <property type="match status" value="1"/>
</dbReference>
<dbReference type="PANTHER" id="PTHR43172">
    <property type="entry name" value="ADENYLOSUCCINATE LYASE"/>
    <property type="match status" value="1"/>
</dbReference>
<evidence type="ECO:0000259" key="6">
    <source>
        <dbReference type="SMART" id="SM00998"/>
    </source>
</evidence>
<organism evidence="7 8">
    <name type="scientific">Ruminococcus flavefaciens</name>
    <dbReference type="NCBI Taxonomy" id="1265"/>
    <lineage>
        <taxon>Bacteria</taxon>
        <taxon>Bacillati</taxon>
        <taxon>Bacillota</taxon>
        <taxon>Clostridia</taxon>
        <taxon>Eubacteriales</taxon>
        <taxon>Oscillospiraceae</taxon>
        <taxon>Ruminococcus</taxon>
    </lineage>
</organism>
<name>A0A1H6JE39_RUMFL</name>
<dbReference type="GO" id="GO:0005829">
    <property type="term" value="C:cytosol"/>
    <property type="evidence" value="ECO:0007669"/>
    <property type="project" value="TreeGrafter"/>
</dbReference>
<comment type="pathway">
    <text evidence="5">Purine metabolism; AMP biosynthesis via de novo pathway; AMP from IMP: step 2/2.</text>
</comment>
<dbReference type="InterPro" id="IPR004769">
    <property type="entry name" value="Pur_lyase"/>
</dbReference>
<dbReference type="PROSITE" id="PS00163">
    <property type="entry name" value="FUMARATE_LYASES"/>
    <property type="match status" value="1"/>
</dbReference>
<dbReference type="GO" id="GO:0004018">
    <property type="term" value="F:N6-(1,2-dicarboxyethyl)AMP AMP-lyase (fumarate-forming) activity"/>
    <property type="evidence" value="ECO:0007669"/>
    <property type="project" value="UniProtKB-UniRule"/>
</dbReference>
<dbReference type="SUPFAM" id="SSF48557">
    <property type="entry name" value="L-aspartase-like"/>
    <property type="match status" value="1"/>
</dbReference>
<keyword evidence="2 5" id="KW-0658">Purine biosynthesis</keyword>
<evidence type="ECO:0000313" key="7">
    <source>
        <dbReference type="EMBL" id="SEH57112.1"/>
    </source>
</evidence>
<evidence type="ECO:0000256" key="4">
    <source>
        <dbReference type="NCBIfam" id="TIGR00928"/>
    </source>
</evidence>
<feature type="domain" description="Adenylosuccinate lyase C-terminal" evidence="6">
    <location>
        <begin position="372"/>
        <end position="456"/>
    </location>
</feature>
<dbReference type="GO" id="GO:0044208">
    <property type="term" value="P:'de novo' AMP biosynthetic process"/>
    <property type="evidence" value="ECO:0007669"/>
    <property type="project" value="UniProtKB-UniPathway"/>
</dbReference>
<dbReference type="Gene3D" id="1.10.40.30">
    <property type="entry name" value="Fumarase/aspartase (C-terminal domain)"/>
    <property type="match status" value="1"/>
</dbReference>
<keyword evidence="3 5" id="KW-0456">Lyase</keyword>
<dbReference type="EMBL" id="FNWV01000004">
    <property type="protein sequence ID" value="SEH57112.1"/>
    <property type="molecule type" value="Genomic_DNA"/>
</dbReference>
<dbReference type="Pfam" id="PF00206">
    <property type="entry name" value="Lyase_1"/>
    <property type="match status" value="1"/>
</dbReference>
<gene>
    <name evidence="7" type="ORF">SAMN02910265_01539</name>
</gene>
<dbReference type="GO" id="GO:0008652">
    <property type="term" value="P:amino acid biosynthetic process"/>
    <property type="evidence" value="ECO:0007669"/>
    <property type="project" value="UniProtKB-KW"/>
</dbReference>
<dbReference type="Proteomes" id="UP000183190">
    <property type="component" value="Unassembled WGS sequence"/>
</dbReference>
<comment type="similarity">
    <text evidence="5">Belongs to the lyase 1 family. Adenylosuccinate lyase subfamily.</text>
</comment>
<dbReference type="Pfam" id="PF10397">
    <property type="entry name" value="ADSL_C"/>
    <property type="match status" value="1"/>
</dbReference>
<dbReference type="InterPro" id="IPR000362">
    <property type="entry name" value="Fumarate_lyase_fam"/>
</dbReference>
<keyword evidence="1" id="KW-0028">Amino-acid biosynthesis</keyword>
<dbReference type="InterPro" id="IPR008948">
    <property type="entry name" value="L-Aspartase-like"/>
</dbReference>
<comment type="pathway">
    <text evidence="5">Purine metabolism; IMP biosynthesis via de novo pathway; 5-amino-1-(5-phospho-D-ribosyl)imidazole-4-carboxamide from 5-amino-1-(5-phospho-D-ribosyl)imidazole-4-carboxylate: step 2/2.</text>
</comment>
<dbReference type="GO" id="GO:0006189">
    <property type="term" value="P:'de novo' IMP biosynthetic process"/>
    <property type="evidence" value="ECO:0007669"/>
    <property type="project" value="UniProtKB-UniPathway"/>
</dbReference>
<dbReference type="PRINTS" id="PR00149">
    <property type="entry name" value="FUMRATELYASE"/>
</dbReference>
<dbReference type="Gene3D" id="1.10.275.60">
    <property type="match status" value="1"/>
</dbReference>
<dbReference type="FunFam" id="1.10.275.60:FF:000001">
    <property type="entry name" value="Adenylosuccinate lyase"/>
    <property type="match status" value="1"/>
</dbReference>
<proteinExistence type="inferred from homology"/>
<protein>
    <recommendedName>
        <fullName evidence="4 5">Adenylosuccinate lyase</fullName>
        <shortName evidence="5">ASL</shortName>
        <ecNumber evidence="4 5">4.3.2.2</ecNumber>
    </recommendedName>
    <alternativeName>
        <fullName evidence="5">Adenylosuccinase</fullName>
    </alternativeName>
</protein>
<dbReference type="OrthoDB" id="9768878at2"/>
<dbReference type="NCBIfam" id="TIGR00928">
    <property type="entry name" value="purB"/>
    <property type="match status" value="1"/>
</dbReference>
<dbReference type="AlphaFoldDB" id="A0A1H6JE39"/>
<evidence type="ECO:0000256" key="5">
    <source>
        <dbReference type="RuleBase" id="RU361172"/>
    </source>
</evidence>